<accession>X1DRQ8</accession>
<evidence type="ECO:0000313" key="2">
    <source>
        <dbReference type="EMBL" id="GAH10935.1"/>
    </source>
</evidence>
<dbReference type="EMBL" id="BART01033774">
    <property type="protein sequence ID" value="GAH10935.1"/>
    <property type="molecule type" value="Genomic_DNA"/>
</dbReference>
<protein>
    <submittedName>
        <fullName evidence="2">Uncharacterized protein</fullName>
    </submittedName>
</protein>
<reference evidence="2" key="1">
    <citation type="journal article" date="2014" name="Front. Microbiol.">
        <title>High frequency of phylogenetically diverse reductive dehalogenase-homologous genes in deep subseafloor sedimentary metagenomes.</title>
        <authorList>
            <person name="Kawai M."/>
            <person name="Futagami T."/>
            <person name="Toyoda A."/>
            <person name="Takaki Y."/>
            <person name="Nishi S."/>
            <person name="Hori S."/>
            <person name="Arai W."/>
            <person name="Tsubouchi T."/>
            <person name="Morono Y."/>
            <person name="Uchiyama I."/>
            <person name="Ito T."/>
            <person name="Fujiyama A."/>
            <person name="Inagaki F."/>
            <person name="Takami H."/>
        </authorList>
    </citation>
    <scope>NUCLEOTIDE SEQUENCE</scope>
    <source>
        <strain evidence="2">Expedition CK06-06</strain>
    </source>
</reference>
<name>X1DRQ8_9ZZZZ</name>
<proteinExistence type="predicted"/>
<feature type="compositionally biased region" description="Basic and acidic residues" evidence="1">
    <location>
        <begin position="1"/>
        <end position="12"/>
    </location>
</feature>
<feature type="region of interest" description="Disordered" evidence="1">
    <location>
        <begin position="1"/>
        <end position="25"/>
    </location>
</feature>
<dbReference type="AlphaFoldDB" id="X1DRQ8"/>
<evidence type="ECO:0000256" key="1">
    <source>
        <dbReference type="SAM" id="MobiDB-lite"/>
    </source>
</evidence>
<feature type="non-terminal residue" evidence="2">
    <location>
        <position position="46"/>
    </location>
</feature>
<sequence length="46" mass="5381">MAELIPKPERMKKSQRPMPEQDPKKRVCNFDEVPLGYTTEDAIYEA</sequence>
<comment type="caution">
    <text evidence="2">The sequence shown here is derived from an EMBL/GenBank/DDBJ whole genome shotgun (WGS) entry which is preliminary data.</text>
</comment>
<gene>
    <name evidence="2" type="ORF">S01H4_57916</name>
</gene>
<organism evidence="2">
    <name type="scientific">marine sediment metagenome</name>
    <dbReference type="NCBI Taxonomy" id="412755"/>
    <lineage>
        <taxon>unclassified sequences</taxon>
        <taxon>metagenomes</taxon>
        <taxon>ecological metagenomes</taxon>
    </lineage>
</organism>